<organism evidence="1 2">
    <name type="scientific">Prunus yedoensis var. nudiflora</name>
    <dbReference type="NCBI Taxonomy" id="2094558"/>
    <lineage>
        <taxon>Eukaryota</taxon>
        <taxon>Viridiplantae</taxon>
        <taxon>Streptophyta</taxon>
        <taxon>Embryophyta</taxon>
        <taxon>Tracheophyta</taxon>
        <taxon>Spermatophyta</taxon>
        <taxon>Magnoliopsida</taxon>
        <taxon>eudicotyledons</taxon>
        <taxon>Gunneridae</taxon>
        <taxon>Pentapetalae</taxon>
        <taxon>rosids</taxon>
        <taxon>fabids</taxon>
        <taxon>Rosales</taxon>
        <taxon>Rosaceae</taxon>
        <taxon>Amygdaloideae</taxon>
        <taxon>Amygdaleae</taxon>
        <taxon>Prunus</taxon>
    </lineage>
</organism>
<dbReference type="Proteomes" id="UP000250321">
    <property type="component" value="Unassembled WGS sequence"/>
</dbReference>
<comment type="caution">
    <text evidence="1">The sequence shown here is derived from an EMBL/GenBank/DDBJ whole genome shotgun (WGS) entry which is preliminary data.</text>
</comment>
<sequence length="164" mass="18526">MHHNVIDEDGRVWYKDYISPRFTRPVEEAVRGALLNADWDPLPPKTSRGQASRLWLGRECRLWSQLPFQPQGRRLWGQRQGLWCFHLLHRFDRAVLTDEVPVGEAAAAAMSNTEAAVAESISATAASVESPATILRRPGGIVFRSVSVWLYCDMLVSSKIYVSF</sequence>
<name>A0A314YIF5_PRUYE</name>
<evidence type="ECO:0000313" key="1">
    <source>
        <dbReference type="EMBL" id="PQQ06137.1"/>
    </source>
</evidence>
<accession>A0A314YIF5</accession>
<dbReference type="AlphaFoldDB" id="A0A314YIF5"/>
<gene>
    <name evidence="1" type="ORF">Pyn_36332</name>
</gene>
<protein>
    <submittedName>
        <fullName evidence="1">Uncharacterized protein</fullName>
    </submittedName>
</protein>
<dbReference type="EMBL" id="PJQY01001002">
    <property type="protein sequence ID" value="PQQ06137.1"/>
    <property type="molecule type" value="Genomic_DNA"/>
</dbReference>
<evidence type="ECO:0000313" key="2">
    <source>
        <dbReference type="Proteomes" id="UP000250321"/>
    </source>
</evidence>
<proteinExistence type="predicted"/>
<keyword evidence="2" id="KW-1185">Reference proteome</keyword>
<reference evidence="1 2" key="1">
    <citation type="submission" date="2018-02" db="EMBL/GenBank/DDBJ databases">
        <title>Draft genome of wild Prunus yedoensis var. nudiflora.</title>
        <authorList>
            <person name="Baek S."/>
            <person name="Kim J.-H."/>
            <person name="Choi K."/>
            <person name="Kim G.-B."/>
            <person name="Cho A."/>
            <person name="Jang H."/>
            <person name="Shin C.-H."/>
            <person name="Yu H.-J."/>
            <person name="Mun J.-H."/>
        </authorList>
    </citation>
    <scope>NUCLEOTIDE SEQUENCE [LARGE SCALE GENOMIC DNA]</scope>
    <source>
        <strain evidence="2">cv. Jeju island</strain>
        <tissue evidence="1">Leaf</tissue>
    </source>
</reference>